<dbReference type="AlphaFoldDB" id="A0A0G4G2F1"/>
<feature type="region of interest" description="Disordered" evidence="1">
    <location>
        <begin position="49"/>
        <end position="95"/>
    </location>
</feature>
<proteinExistence type="predicted"/>
<name>A0A0G4G2F1_9ALVE</name>
<reference evidence="2" key="1">
    <citation type="submission" date="2014-11" db="EMBL/GenBank/DDBJ databases">
        <authorList>
            <person name="Otto D Thomas"/>
            <person name="Naeem Raeece"/>
        </authorList>
    </citation>
    <scope>NUCLEOTIDE SEQUENCE</scope>
</reference>
<evidence type="ECO:0000256" key="1">
    <source>
        <dbReference type="SAM" id="MobiDB-lite"/>
    </source>
</evidence>
<gene>
    <name evidence="2" type="ORF">Cvel_19951</name>
</gene>
<dbReference type="EMBL" id="CDMZ01000834">
    <property type="protein sequence ID" value="CEM22392.1"/>
    <property type="molecule type" value="Genomic_DNA"/>
</dbReference>
<feature type="compositionally biased region" description="Gly residues" evidence="1">
    <location>
        <begin position="67"/>
        <end position="76"/>
    </location>
</feature>
<evidence type="ECO:0000313" key="2">
    <source>
        <dbReference type="EMBL" id="CEM22392.1"/>
    </source>
</evidence>
<accession>A0A0G4G2F1</accession>
<dbReference type="PhylomeDB" id="A0A0G4G2F1"/>
<sequence length="126" mass="13573">MKCPDCGHRGGHDEGSDCPGQQKYCMIYDALGKEGYYFEQCYPLGRERKNARGKTRGRGGPLSMRGGTTGGEGGSQGMSAMMTSSPPEPPFPWMKAMGIRSEENPTFRVGEVLGKAGEETGLGDSW</sequence>
<organism evidence="2">
    <name type="scientific">Chromera velia CCMP2878</name>
    <dbReference type="NCBI Taxonomy" id="1169474"/>
    <lineage>
        <taxon>Eukaryota</taxon>
        <taxon>Sar</taxon>
        <taxon>Alveolata</taxon>
        <taxon>Colpodellida</taxon>
        <taxon>Chromeraceae</taxon>
        <taxon>Chromera</taxon>
    </lineage>
</organism>
<protein>
    <submittedName>
        <fullName evidence="2">Uncharacterized protein</fullName>
    </submittedName>
</protein>
<dbReference type="VEuPathDB" id="CryptoDB:Cvel_19951"/>